<organism evidence="1 2">
    <name type="scientific">Corchorus capsularis</name>
    <name type="common">Jute</name>
    <dbReference type="NCBI Taxonomy" id="210143"/>
    <lineage>
        <taxon>Eukaryota</taxon>
        <taxon>Viridiplantae</taxon>
        <taxon>Streptophyta</taxon>
        <taxon>Embryophyta</taxon>
        <taxon>Tracheophyta</taxon>
        <taxon>Spermatophyta</taxon>
        <taxon>Magnoliopsida</taxon>
        <taxon>eudicotyledons</taxon>
        <taxon>Gunneridae</taxon>
        <taxon>Pentapetalae</taxon>
        <taxon>rosids</taxon>
        <taxon>malvids</taxon>
        <taxon>Malvales</taxon>
        <taxon>Malvaceae</taxon>
        <taxon>Grewioideae</taxon>
        <taxon>Apeibeae</taxon>
        <taxon>Corchorus</taxon>
    </lineage>
</organism>
<name>A0A1R3ILA7_COCAP</name>
<keyword evidence="2" id="KW-1185">Reference proteome</keyword>
<dbReference type="Gramene" id="OMO83346">
    <property type="protein sequence ID" value="OMO83346"/>
    <property type="gene ID" value="CCACVL1_11416"/>
</dbReference>
<comment type="caution">
    <text evidence="1">The sequence shown here is derived from an EMBL/GenBank/DDBJ whole genome shotgun (WGS) entry which is preliminary data.</text>
</comment>
<accession>A0A1R3ILA7</accession>
<proteinExistence type="predicted"/>
<gene>
    <name evidence="1" type="ORF">CCACVL1_11416</name>
</gene>
<dbReference type="AlphaFoldDB" id="A0A1R3ILA7"/>
<evidence type="ECO:0000313" key="2">
    <source>
        <dbReference type="Proteomes" id="UP000188268"/>
    </source>
</evidence>
<dbReference type="EMBL" id="AWWV01009879">
    <property type="protein sequence ID" value="OMO83346.1"/>
    <property type="molecule type" value="Genomic_DNA"/>
</dbReference>
<dbReference type="Proteomes" id="UP000188268">
    <property type="component" value="Unassembled WGS sequence"/>
</dbReference>
<reference evidence="1 2" key="1">
    <citation type="submission" date="2013-09" db="EMBL/GenBank/DDBJ databases">
        <title>Corchorus capsularis genome sequencing.</title>
        <authorList>
            <person name="Alam M."/>
            <person name="Haque M.S."/>
            <person name="Islam M.S."/>
            <person name="Emdad E.M."/>
            <person name="Islam M.M."/>
            <person name="Ahmed B."/>
            <person name="Halim A."/>
            <person name="Hossen Q.M.M."/>
            <person name="Hossain M.Z."/>
            <person name="Ahmed R."/>
            <person name="Khan M.M."/>
            <person name="Islam R."/>
            <person name="Rashid M.M."/>
            <person name="Khan S.A."/>
            <person name="Rahman M.S."/>
            <person name="Alam M."/>
        </authorList>
    </citation>
    <scope>NUCLEOTIDE SEQUENCE [LARGE SCALE GENOMIC DNA]</scope>
    <source>
        <strain evidence="2">cv. CVL-1</strain>
        <tissue evidence="1">Whole seedling</tissue>
    </source>
</reference>
<evidence type="ECO:0000313" key="1">
    <source>
        <dbReference type="EMBL" id="OMO83346.1"/>
    </source>
</evidence>
<sequence>MSSYFAWLHGNNDVRATRYRFARKWRIATCEAKSFLA</sequence>
<protein>
    <submittedName>
        <fullName evidence="1">Uncharacterized protein</fullName>
    </submittedName>
</protein>